<organism evidence="13">
    <name type="scientific">Absidia glauca</name>
    <name type="common">Pin mould</name>
    <dbReference type="NCBI Taxonomy" id="4829"/>
    <lineage>
        <taxon>Eukaryota</taxon>
        <taxon>Fungi</taxon>
        <taxon>Fungi incertae sedis</taxon>
        <taxon>Mucoromycota</taxon>
        <taxon>Mucoromycotina</taxon>
        <taxon>Mucoromycetes</taxon>
        <taxon>Mucorales</taxon>
        <taxon>Cunninghamellaceae</taxon>
        <taxon>Absidia</taxon>
    </lineage>
</organism>
<evidence type="ECO:0000256" key="6">
    <source>
        <dbReference type="ARBA" id="ARBA00022692"/>
    </source>
</evidence>
<dbReference type="GO" id="GO:0030428">
    <property type="term" value="C:cell septum"/>
    <property type="evidence" value="ECO:0007669"/>
    <property type="project" value="TreeGrafter"/>
</dbReference>
<feature type="compositionally biased region" description="Basic and acidic residues" evidence="10">
    <location>
        <begin position="65"/>
        <end position="76"/>
    </location>
</feature>
<dbReference type="GO" id="GO:0004100">
    <property type="term" value="F:chitin synthase activity"/>
    <property type="evidence" value="ECO:0007669"/>
    <property type="project" value="UniProtKB-EC"/>
</dbReference>
<dbReference type="InterPro" id="IPR054295">
    <property type="entry name" value="CHS4-like_dom"/>
</dbReference>
<feature type="compositionally biased region" description="Polar residues" evidence="10">
    <location>
        <begin position="1195"/>
        <end position="1218"/>
    </location>
</feature>
<dbReference type="GO" id="GO:0005886">
    <property type="term" value="C:plasma membrane"/>
    <property type="evidence" value="ECO:0007669"/>
    <property type="project" value="UniProtKB-SubCell"/>
</dbReference>
<comment type="subcellular location">
    <subcellularLocation>
        <location evidence="1">Cell membrane</location>
        <topology evidence="1">Multi-pass membrane protein</topology>
    </subcellularLocation>
</comment>
<evidence type="ECO:0000313" key="13">
    <source>
        <dbReference type="EMBL" id="SAM01964.1"/>
    </source>
</evidence>
<feature type="transmembrane region" description="Helical" evidence="11">
    <location>
        <begin position="1093"/>
        <end position="1117"/>
    </location>
</feature>
<feature type="compositionally biased region" description="Polar residues" evidence="10">
    <location>
        <begin position="94"/>
        <end position="103"/>
    </location>
</feature>
<keyword evidence="3" id="KW-1003">Cell membrane</keyword>
<feature type="compositionally biased region" description="Acidic residues" evidence="10">
    <location>
        <begin position="166"/>
        <end position="175"/>
    </location>
</feature>
<dbReference type="OrthoDB" id="370884at2759"/>
<name>A0A163JQV4_ABSGL</name>
<evidence type="ECO:0000256" key="5">
    <source>
        <dbReference type="ARBA" id="ARBA00022679"/>
    </source>
</evidence>
<evidence type="ECO:0000256" key="11">
    <source>
        <dbReference type="SAM" id="Phobius"/>
    </source>
</evidence>
<dbReference type="Pfam" id="PF22997">
    <property type="entry name" value="CHS4"/>
    <property type="match status" value="1"/>
</dbReference>
<dbReference type="EC" id="2.4.1.16" evidence="2"/>
<feature type="transmembrane region" description="Helical" evidence="11">
    <location>
        <begin position="196"/>
        <end position="218"/>
    </location>
</feature>
<keyword evidence="5" id="KW-0808">Transferase</keyword>
<keyword evidence="6 11" id="KW-0812">Transmembrane</keyword>
<dbReference type="OMA" id="TNTSACH"/>
<dbReference type="InterPro" id="IPR029044">
    <property type="entry name" value="Nucleotide-diphossugar_trans"/>
</dbReference>
<dbReference type="PANTHER" id="PTHR22914">
    <property type="entry name" value="CHITIN SYNTHASE"/>
    <property type="match status" value="1"/>
</dbReference>
<evidence type="ECO:0000256" key="8">
    <source>
        <dbReference type="ARBA" id="ARBA00023136"/>
    </source>
</evidence>
<evidence type="ECO:0000259" key="12">
    <source>
        <dbReference type="Pfam" id="PF22997"/>
    </source>
</evidence>
<evidence type="ECO:0000256" key="7">
    <source>
        <dbReference type="ARBA" id="ARBA00022989"/>
    </source>
</evidence>
<dbReference type="PANTHER" id="PTHR22914:SF16">
    <property type="entry name" value="CHITIN SYNTHASE 3"/>
    <property type="match status" value="1"/>
</dbReference>
<dbReference type="Proteomes" id="UP000078561">
    <property type="component" value="Unassembled WGS sequence"/>
</dbReference>
<dbReference type="STRING" id="4829.A0A163JQV4"/>
<feature type="compositionally biased region" description="Polar residues" evidence="10">
    <location>
        <begin position="32"/>
        <end position="58"/>
    </location>
</feature>
<keyword evidence="14" id="KW-1185">Reference proteome</keyword>
<evidence type="ECO:0000256" key="2">
    <source>
        <dbReference type="ARBA" id="ARBA00012543"/>
    </source>
</evidence>
<protein>
    <recommendedName>
        <fullName evidence="2">chitin synthase</fullName>
        <ecNumber evidence="2">2.4.1.16</ecNumber>
    </recommendedName>
</protein>
<accession>A0A163JQV4</accession>
<feature type="domain" description="Chitin synthase 4-like" evidence="12">
    <location>
        <begin position="397"/>
        <end position="483"/>
    </location>
</feature>
<feature type="region of interest" description="Disordered" evidence="10">
    <location>
        <begin position="32"/>
        <end position="176"/>
    </location>
</feature>
<evidence type="ECO:0000256" key="1">
    <source>
        <dbReference type="ARBA" id="ARBA00004651"/>
    </source>
</evidence>
<evidence type="ECO:0000256" key="3">
    <source>
        <dbReference type="ARBA" id="ARBA00022475"/>
    </source>
</evidence>
<feature type="transmembrane region" description="Helical" evidence="11">
    <location>
        <begin position="230"/>
        <end position="250"/>
    </location>
</feature>
<evidence type="ECO:0000256" key="9">
    <source>
        <dbReference type="ARBA" id="ARBA00023180"/>
    </source>
</evidence>
<feature type="transmembrane region" description="Helical" evidence="11">
    <location>
        <begin position="1066"/>
        <end position="1086"/>
    </location>
</feature>
<feature type="compositionally biased region" description="Low complexity" evidence="10">
    <location>
        <begin position="638"/>
        <end position="657"/>
    </location>
</feature>
<evidence type="ECO:0000313" key="14">
    <source>
        <dbReference type="Proteomes" id="UP000078561"/>
    </source>
</evidence>
<feature type="region of interest" description="Disordered" evidence="10">
    <location>
        <begin position="1173"/>
        <end position="1218"/>
    </location>
</feature>
<dbReference type="InParanoid" id="A0A163JQV4"/>
<evidence type="ECO:0000256" key="10">
    <source>
        <dbReference type="SAM" id="MobiDB-lite"/>
    </source>
</evidence>
<sequence length="1303" mass="144371">MDHDNTFITATETAITTTSETVTHFTLDEHLSTSSSDLTGGISSIDNSNSTIRSPPQTRRQKSLVRPERERVDSHHRQYHYRQRATSRDPHTIAPSSTGNQPIRPSEDMEQQVHFAHDTSTTSHRQSNSHETTGPPRMIRRGRSVLGRKTSRQIGGATSPGHQAAVEDDDDDEDLPGGAIDLAKPLTFWEKLPDPWLTYCQILTCCIPSAILSICGIPKGPGQTAWREKIGLLSFILLIMGFVGFLTFGFTQVVCPTPPLSLEGGQVNSGYLIIHGWAYLLADWNGHPQAPNINASSNIMYPPINAGGYDASFLFQSKSALSLCSNVITPKNPTANVPDTYFPCRLFSPNQTVAPSPTTFTNTSACHQSPAARSMYHRFIKRGVPNSKGHLTKAARVYYSWQNISTSNQLAVYNGDILNLELLKSLPTDTWAMPANGLMAQMISDPAQFTGRDISHSISTNRNSGANFLEEAKCLSSIIKVGSLDTLSLGCISSDIILYVSLVVILGVILAKFGMAMIFGWCLSWKLGNFKEGNSYAARMKREAEIENWAQNMSSTGPIEKPRMQSMYLGNNGGGKRKTLFPQTSRFTQPKGGAARFDVEKVPAPVWKTPTSTREGFATRQSTYFGSSTPSVRFFGDSSPRPSSVSSDFNSGASSSSGTTPCPFPLSPYVIHQPTPDYMPFNFPLAHTVCLVTCYSEGEESLRTTLDSIATSDYPNSHKLLLVICDGIITGSGNSRSTPDICVSLMMKDLIIPEDEVVPAHYVAIADGSRRNNMAKVYAGFYKYDDATIDPSLQQRVPMVTIVKCGTPEEAATAAKPGNRGKRDSQIILMQFMQKVMFDERMTTMEYELFNSLWRVTGVAPDVYEICLMVDADTRVYFDSLSRLISCAAKDPEISGMCGETKIANKTDSWVAMIQGCFCMYRIKAPKGPDGYWVPILANPDIVEHYSENVVNTLHKKNLLLLGEDRYLSTLMLRTFPNRKMVFVPQAVCKTVVPDTFSVLLSQRRRWINSTIHNLMELLLVHELCGTFCFSMQFVLFMELVGTLALPAAITFTLYLVVMACLGEPAILPLILLAMILGLPAVLIVMTSRKVVYVCWMLVYLLSLPIWNFVLPVYAYWHFDDFSWGDTRKVEGSDKKKEASGHGDKEGEFDSSKVTMKKWSDYEKDRRTQLAMERNLPMPRFLERPRSTLDIPSNGRYTNKPGSSGSSVSDTPLNQTSGDISDLTIQRQQQQQQPSIRITPSPLSYHPPTNDTPILALQHEGSYTTASPATTPIPHMSQAISRRDPEQRVITTENPVPDAFHPI</sequence>
<keyword evidence="8 11" id="KW-0472">Membrane</keyword>
<gene>
    <name evidence="13" type="primary">ABSGL_07719.1 scaffold 9091</name>
</gene>
<keyword evidence="7 11" id="KW-1133">Transmembrane helix</keyword>
<feature type="region of interest" description="Disordered" evidence="10">
    <location>
        <begin position="636"/>
        <end position="660"/>
    </location>
</feature>
<feature type="transmembrane region" description="Helical" evidence="11">
    <location>
        <begin position="1040"/>
        <end position="1060"/>
    </location>
</feature>
<dbReference type="EMBL" id="LT553633">
    <property type="protein sequence ID" value="SAM01964.1"/>
    <property type="molecule type" value="Genomic_DNA"/>
</dbReference>
<keyword evidence="4" id="KW-0328">Glycosyltransferase</keyword>
<dbReference type="InterPro" id="IPR004835">
    <property type="entry name" value="Chitin_synth"/>
</dbReference>
<dbReference type="Pfam" id="PF03142">
    <property type="entry name" value="Chitin_synth_2"/>
    <property type="match status" value="1"/>
</dbReference>
<evidence type="ECO:0000256" key="4">
    <source>
        <dbReference type="ARBA" id="ARBA00022676"/>
    </source>
</evidence>
<dbReference type="GO" id="GO:0006031">
    <property type="term" value="P:chitin biosynthetic process"/>
    <property type="evidence" value="ECO:0007669"/>
    <property type="project" value="TreeGrafter"/>
</dbReference>
<feature type="region of interest" description="Disordered" evidence="10">
    <location>
        <begin position="1278"/>
        <end position="1303"/>
    </location>
</feature>
<dbReference type="SUPFAM" id="SSF53448">
    <property type="entry name" value="Nucleotide-diphospho-sugar transferases"/>
    <property type="match status" value="1"/>
</dbReference>
<feature type="transmembrane region" description="Helical" evidence="11">
    <location>
        <begin position="496"/>
        <end position="523"/>
    </location>
</feature>
<proteinExistence type="predicted"/>
<keyword evidence="9" id="KW-0325">Glycoprotein</keyword>
<feature type="compositionally biased region" description="Polar residues" evidence="10">
    <location>
        <begin position="118"/>
        <end position="132"/>
    </location>
</feature>
<reference evidence="13" key="1">
    <citation type="submission" date="2016-04" db="EMBL/GenBank/DDBJ databases">
        <authorList>
            <person name="Evans L.H."/>
            <person name="Alamgir A."/>
            <person name="Owens N."/>
            <person name="Weber N.D."/>
            <person name="Virtaneva K."/>
            <person name="Barbian K."/>
            <person name="Babar A."/>
            <person name="Rosenke K."/>
        </authorList>
    </citation>
    <scope>NUCLEOTIDE SEQUENCE [LARGE SCALE GENOMIC DNA]</scope>
    <source>
        <strain evidence="13">CBS 101.48</strain>
    </source>
</reference>